<comment type="caution">
    <text evidence="2">The sequence shown here is derived from an EMBL/GenBank/DDBJ whole genome shotgun (WGS) entry which is preliminary data.</text>
</comment>
<gene>
    <name evidence="2" type="ORF">CEXT_279761</name>
</gene>
<feature type="region of interest" description="Disordered" evidence="1">
    <location>
        <begin position="21"/>
        <end position="58"/>
    </location>
</feature>
<proteinExistence type="predicted"/>
<dbReference type="EMBL" id="BPLR01010101">
    <property type="protein sequence ID" value="GIY36875.1"/>
    <property type="molecule type" value="Genomic_DNA"/>
</dbReference>
<protein>
    <submittedName>
        <fullName evidence="2">Uncharacterized protein</fullName>
    </submittedName>
</protein>
<evidence type="ECO:0000313" key="3">
    <source>
        <dbReference type="Proteomes" id="UP001054945"/>
    </source>
</evidence>
<keyword evidence="3" id="KW-1185">Reference proteome</keyword>
<dbReference type="Proteomes" id="UP001054945">
    <property type="component" value="Unassembled WGS sequence"/>
</dbReference>
<accession>A0AAV4SWL5</accession>
<dbReference type="AlphaFoldDB" id="A0AAV4SWL5"/>
<evidence type="ECO:0000313" key="2">
    <source>
        <dbReference type="EMBL" id="GIY36875.1"/>
    </source>
</evidence>
<organism evidence="2 3">
    <name type="scientific">Caerostris extrusa</name>
    <name type="common">Bark spider</name>
    <name type="synonym">Caerostris bankana</name>
    <dbReference type="NCBI Taxonomy" id="172846"/>
    <lineage>
        <taxon>Eukaryota</taxon>
        <taxon>Metazoa</taxon>
        <taxon>Ecdysozoa</taxon>
        <taxon>Arthropoda</taxon>
        <taxon>Chelicerata</taxon>
        <taxon>Arachnida</taxon>
        <taxon>Araneae</taxon>
        <taxon>Araneomorphae</taxon>
        <taxon>Entelegynae</taxon>
        <taxon>Araneoidea</taxon>
        <taxon>Araneidae</taxon>
        <taxon>Caerostris</taxon>
    </lineage>
</organism>
<evidence type="ECO:0000256" key="1">
    <source>
        <dbReference type="SAM" id="MobiDB-lite"/>
    </source>
</evidence>
<reference evidence="2 3" key="1">
    <citation type="submission" date="2021-06" db="EMBL/GenBank/DDBJ databases">
        <title>Caerostris extrusa draft genome.</title>
        <authorList>
            <person name="Kono N."/>
            <person name="Arakawa K."/>
        </authorList>
    </citation>
    <scope>NUCLEOTIDE SEQUENCE [LARGE SCALE GENOMIC DNA]</scope>
</reference>
<sequence length="84" mass="9703">MSVNMSAMAKLKSHAVYRRIKSIRYHPDPSSKTKVSCRRNKKLSNPADSRTAKRTQDWREISPGYVAKCAPIDPRKLKEQEEFP</sequence>
<name>A0AAV4SWL5_CAEEX</name>